<dbReference type="KEGG" id="mri:Mal4_41340"/>
<dbReference type="EMBL" id="CP036275">
    <property type="protein sequence ID" value="QDU39787.1"/>
    <property type="molecule type" value="Genomic_DNA"/>
</dbReference>
<proteinExistence type="predicted"/>
<dbReference type="Pfam" id="PF10116">
    <property type="entry name" value="Host_attach"/>
    <property type="match status" value="1"/>
</dbReference>
<dbReference type="Proteomes" id="UP000320496">
    <property type="component" value="Chromosome"/>
</dbReference>
<dbReference type="RefSeq" id="WP_145370936.1">
    <property type="nucleotide sequence ID" value="NZ_CP036275.1"/>
</dbReference>
<evidence type="ECO:0000256" key="1">
    <source>
        <dbReference type="SAM" id="MobiDB-lite"/>
    </source>
</evidence>
<dbReference type="AlphaFoldDB" id="A0A517ZBE9"/>
<evidence type="ECO:0000313" key="2">
    <source>
        <dbReference type="EMBL" id="QDU39787.1"/>
    </source>
</evidence>
<sequence>MTRKYEHQTVAVAWILVADRGRAQILSADLPDAERLETVETLVHPASTVHARDLETDGPGSFQERGGERHAGEPETDFRHRTARDFASQIVERLEKGRMANAFGKLIVVAPPLFLGVLRDKLPGPLAQMVAHEIAKDLTRKREKELHERLVAAEVFS</sequence>
<feature type="region of interest" description="Disordered" evidence="1">
    <location>
        <begin position="51"/>
        <end position="78"/>
    </location>
</feature>
<protein>
    <submittedName>
        <fullName evidence="2">Protein required for attachment to host cells</fullName>
    </submittedName>
</protein>
<evidence type="ECO:0000313" key="3">
    <source>
        <dbReference type="Proteomes" id="UP000320496"/>
    </source>
</evidence>
<keyword evidence="3" id="KW-1185">Reference proteome</keyword>
<reference evidence="2 3" key="1">
    <citation type="submission" date="2019-02" db="EMBL/GenBank/DDBJ databases">
        <title>Deep-cultivation of Planctomycetes and their phenomic and genomic characterization uncovers novel biology.</title>
        <authorList>
            <person name="Wiegand S."/>
            <person name="Jogler M."/>
            <person name="Boedeker C."/>
            <person name="Pinto D."/>
            <person name="Vollmers J."/>
            <person name="Rivas-Marin E."/>
            <person name="Kohn T."/>
            <person name="Peeters S.H."/>
            <person name="Heuer A."/>
            <person name="Rast P."/>
            <person name="Oberbeckmann S."/>
            <person name="Bunk B."/>
            <person name="Jeske O."/>
            <person name="Meyerdierks A."/>
            <person name="Storesund J.E."/>
            <person name="Kallscheuer N."/>
            <person name="Luecker S."/>
            <person name="Lage O.M."/>
            <person name="Pohl T."/>
            <person name="Merkel B.J."/>
            <person name="Hornburger P."/>
            <person name="Mueller R.-W."/>
            <person name="Bruemmer F."/>
            <person name="Labrenz M."/>
            <person name="Spormann A.M."/>
            <person name="Op den Camp H."/>
            <person name="Overmann J."/>
            <person name="Amann R."/>
            <person name="Jetten M.S.M."/>
            <person name="Mascher T."/>
            <person name="Medema M.H."/>
            <person name="Devos D.P."/>
            <person name="Kaster A.-K."/>
            <person name="Ovreas L."/>
            <person name="Rohde M."/>
            <person name="Galperin M.Y."/>
            <person name="Jogler C."/>
        </authorList>
    </citation>
    <scope>NUCLEOTIDE SEQUENCE [LARGE SCALE GENOMIC DNA]</scope>
    <source>
        <strain evidence="2 3">Mal4</strain>
    </source>
</reference>
<gene>
    <name evidence="2" type="ORF">Mal4_41340</name>
</gene>
<name>A0A517ZBE9_9PLAN</name>
<organism evidence="2 3">
    <name type="scientific">Maioricimonas rarisocia</name>
    <dbReference type="NCBI Taxonomy" id="2528026"/>
    <lineage>
        <taxon>Bacteria</taxon>
        <taxon>Pseudomonadati</taxon>
        <taxon>Planctomycetota</taxon>
        <taxon>Planctomycetia</taxon>
        <taxon>Planctomycetales</taxon>
        <taxon>Planctomycetaceae</taxon>
        <taxon>Maioricimonas</taxon>
    </lineage>
</organism>
<dbReference type="InterPro" id="IPR019291">
    <property type="entry name" value="Host_attachment_protein"/>
</dbReference>
<feature type="compositionally biased region" description="Basic and acidic residues" evidence="1">
    <location>
        <begin position="65"/>
        <end position="78"/>
    </location>
</feature>
<accession>A0A517ZBE9</accession>
<dbReference type="OrthoDB" id="285740at2"/>